<organism evidence="11 12">
    <name type="scientific">Futiania mangrovi</name>
    <dbReference type="NCBI Taxonomy" id="2959716"/>
    <lineage>
        <taxon>Bacteria</taxon>
        <taxon>Pseudomonadati</taxon>
        <taxon>Pseudomonadota</taxon>
        <taxon>Alphaproteobacteria</taxon>
        <taxon>Futianiales</taxon>
        <taxon>Futianiaceae</taxon>
        <taxon>Futiania</taxon>
    </lineage>
</organism>
<comment type="catalytic activity">
    <reaction evidence="1 10">
        <text>2-phosphoglycolate + H2O = glycolate + phosphate</text>
        <dbReference type="Rhea" id="RHEA:14369"/>
        <dbReference type="ChEBI" id="CHEBI:15377"/>
        <dbReference type="ChEBI" id="CHEBI:29805"/>
        <dbReference type="ChEBI" id="CHEBI:43474"/>
        <dbReference type="ChEBI" id="CHEBI:58033"/>
        <dbReference type="EC" id="3.1.3.18"/>
    </reaction>
</comment>
<dbReference type="InterPro" id="IPR050155">
    <property type="entry name" value="HAD-like_hydrolase_sf"/>
</dbReference>
<evidence type="ECO:0000256" key="3">
    <source>
        <dbReference type="ARBA" id="ARBA00004818"/>
    </source>
</evidence>
<evidence type="ECO:0000256" key="8">
    <source>
        <dbReference type="ARBA" id="ARBA00022842"/>
    </source>
</evidence>
<dbReference type="Proteomes" id="UP001055804">
    <property type="component" value="Unassembled WGS sequence"/>
</dbReference>
<dbReference type="InterPro" id="IPR006439">
    <property type="entry name" value="HAD-SF_hydro_IA"/>
</dbReference>
<evidence type="ECO:0000313" key="12">
    <source>
        <dbReference type="Proteomes" id="UP001055804"/>
    </source>
</evidence>
<dbReference type="SFLD" id="SFLDG01129">
    <property type="entry name" value="C1.5:_HAD__Beta-PGM__Phosphata"/>
    <property type="match status" value="1"/>
</dbReference>
<feature type="binding site" evidence="10">
    <location>
        <position position="178"/>
    </location>
    <ligand>
        <name>Mg(2+)</name>
        <dbReference type="ChEBI" id="CHEBI:18420"/>
    </ligand>
</feature>
<feature type="binding site" evidence="10">
    <location>
        <position position="15"/>
    </location>
    <ligand>
        <name>Mg(2+)</name>
        <dbReference type="ChEBI" id="CHEBI:18420"/>
    </ligand>
</feature>
<gene>
    <name evidence="11" type="primary">gph</name>
    <name evidence="11" type="ORF">NJQ99_05420</name>
</gene>
<dbReference type="EMBL" id="JAMZFT010000001">
    <property type="protein sequence ID" value="MCP1335842.1"/>
    <property type="molecule type" value="Genomic_DNA"/>
</dbReference>
<dbReference type="EC" id="3.1.3.18" evidence="5 10"/>
<dbReference type="InterPro" id="IPR023198">
    <property type="entry name" value="PGP-like_dom2"/>
</dbReference>
<keyword evidence="9 10" id="KW-0119">Carbohydrate metabolism</keyword>
<dbReference type="SUPFAM" id="SSF56784">
    <property type="entry name" value="HAD-like"/>
    <property type="match status" value="1"/>
</dbReference>
<dbReference type="PANTHER" id="PTHR43434">
    <property type="entry name" value="PHOSPHOGLYCOLATE PHOSPHATASE"/>
    <property type="match status" value="1"/>
</dbReference>
<keyword evidence="6 10" id="KW-0479">Metal-binding</keyword>
<evidence type="ECO:0000256" key="10">
    <source>
        <dbReference type="HAMAP-Rule" id="MF_00495"/>
    </source>
</evidence>
<dbReference type="GO" id="GO:0005829">
    <property type="term" value="C:cytosol"/>
    <property type="evidence" value="ECO:0007669"/>
    <property type="project" value="TreeGrafter"/>
</dbReference>
<dbReference type="NCBIfam" id="TIGR01449">
    <property type="entry name" value="PGP_bact"/>
    <property type="match status" value="1"/>
</dbReference>
<evidence type="ECO:0000256" key="9">
    <source>
        <dbReference type="ARBA" id="ARBA00023277"/>
    </source>
</evidence>
<sequence>MSLPAGLPFSSIVFDLDGTLVDTAPDLAAALNHVLDHAGRRPVDLQEVRQLVGRGARVAIERGLTLTGAPEERPEILDDYFARFLAYYGDNICAGSRPFPNAVETVETFRAQGARTGICTNKPQVLTDGLMRALNLADRFEAIVGADSVPARKPDPGHLFETIRRMGGEPASAVLIGDSETDVKTARAAGIPVIAVSFGYTVTPAHALGADAVIDDFAELADALARLARSAA</sequence>
<dbReference type="InterPro" id="IPR023214">
    <property type="entry name" value="HAD_sf"/>
</dbReference>
<evidence type="ECO:0000256" key="4">
    <source>
        <dbReference type="ARBA" id="ARBA00006171"/>
    </source>
</evidence>
<evidence type="ECO:0000256" key="7">
    <source>
        <dbReference type="ARBA" id="ARBA00022801"/>
    </source>
</evidence>
<comment type="pathway">
    <text evidence="3 10">Organic acid metabolism; glycolate biosynthesis; glycolate from 2-phosphoglycolate: step 1/1.</text>
</comment>
<proteinExistence type="inferred from homology"/>
<dbReference type="SFLD" id="SFLDG01135">
    <property type="entry name" value="C1.5.6:_HAD__Beta-PGM__Phospha"/>
    <property type="match status" value="1"/>
</dbReference>
<accession>A0A9J6PID2</accession>
<keyword evidence="8 10" id="KW-0460">Magnesium</keyword>
<dbReference type="InterPro" id="IPR037512">
    <property type="entry name" value="PGPase_prok"/>
</dbReference>
<dbReference type="GO" id="GO:0046295">
    <property type="term" value="P:glycolate biosynthetic process"/>
    <property type="evidence" value="ECO:0007669"/>
    <property type="project" value="UniProtKB-UniRule"/>
</dbReference>
<evidence type="ECO:0000256" key="2">
    <source>
        <dbReference type="ARBA" id="ARBA00001946"/>
    </source>
</evidence>
<dbReference type="NCBIfam" id="TIGR01509">
    <property type="entry name" value="HAD-SF-IA-v3"/>
    <property type="match status" value="1"/>
</dbReference>
<comment type="cofactor">
    <cofactor evidence="2 10">
        <name>Mg(2+)</name>
        <dbReference type="ChEBI" id="CHEBI:18420"/>
    </cofactor>
</comment>
<evidence type="ECO:0000256" key="1">
    <source>
        <dbReference type="ARBA" id="ARBA00000830"/>
    </source>
</evidence>
<dbReference type="Gene3D" id="1.10.150.240">
    <property type="entry name" value="Putative phosphatase, domain 2"/>
    <property type="match status" value="1"/>
</dbReference>
<dbReference type="PANTHER" id="PTHR43434:SF1">
    <property type="entry name" value="PHOSPHOGLYCOLATE PHOSPHATASE"/>
    <property type="match status" value="1"/>
</dbReference>
<protein>
    <recommendedName>
        <fullName evidence="5 10">Phosphoglycolate phosphatase</fullName>
        <shortName evidence="10">PGP</shortName>
        <shortName evidence="10">PGPase</shortName>
        <ecNumber evidence="5 10">3.1.3.18</ecNumber>
    </recommendedName>
</protein>
<feature type="binding site" evidence="10">
    <location>
        <position position="17"/>
    </location>
    <ligand>
        <name>Mg(2+)</name>
        <dbReference type="ChEBI" id="CHEBI:18420"/>
    </ligand>
</feature>
<comment type="caution">
    <text evidence="11">The sequence shown here is derived from an EMBL/GenBank/DDBJ whole genome shotgun (WGS) entry which is preliminary data.</text>
</comment>
<reference evidence="11" key="1">
    <citation type="submission" date="2022-06" db="EMBL/GenBank/DDBJ databases">
        <title>Isolation and Genomics of Futiania mangrovii gen. nov., sp. nov., a Rare and Metabolically-versatile member in the Class Alphaproteobacteria.</title>
        <authorList>
            <person name="Liu L."/>
            <person name="Huang W.-C."/>
            <person name="Pan J."/>
            <person name="Li J."/>
            <person name="Huang Y."/>
            <person name="Du H."/>
            <person name="Liu Y."/>
            <person name="Li M."/>
        </authorList>
    </citation>
    <scope>NUCLEOTIDE SEQUENCE</scope>
    <source>
        <strain evidence="11">FT118</strain>
    </source>
</reference>
<dbReference type="GO" id="GO:0006281">
    <property type="term" value="P:DNA repair"/>
    <property type="evidence" value="ECO:0007669"/>
    <property type="project" value="TreeGrafter"/>
</dbReference>
<dbReference type="GO" id="GO:0046872">
    <property type="term" value="F:metal ion binding"/>
    <property type="evidence" value="ECO:0007669"/>
    <property type="project" value="UniProtKB-KW"/>
</dbReference>
<dbReference type="GO" id="GO:0005975">
    <property type="term" value="P:carbohydrate metabolic process"/>
    <property type="evidence" value="ECO:0007669"/>
    <property type="project" value="InterPro"/>
</dbReference>
<evidence type="ECO:0000256" key="6">
    <source>
        <dbReference type="ARBA" id="ARBA00022723"/>
    </source>
</evidence>
<dbReference type="PRINTS" id="PR00413">
    <property type="entry name" value="HADHALOGNASE"/>
</dbReference>
<dbReference type="HAMAP" id="MF_00495">
    <property type="entry name" value="GPH_hydrolase_bact"/>
    <property type="match status" value="1"/>
</dbReference>
<dbReference type="Gene3D" id="3.40.50.1000">
    <property type="entry name" value="HAD superfamily/HAD-like"/>
    <property type="match status" value="1"/>
</dbReference>
<dbReference type="AlphaFoldDB" id="A0A9J6PID2"/>
<evidence type="ECO:0000256" key="5">
    <source>
        <dbReference type="ARBA" id="ARBA00013078"/>
    </source>
</evidence>
<comment type="similarity">
    <text evidence="4 10">Belongs to the HAD-like hydrolase superfamily. CbbY/CbbZ/Gph/YieH family.</text>
</comment>
<dbReference type="GO" id="GO:0008967">
    <property type="term" value="F:phosphoglycolate phosphatase activity"/>
    <property type="evidence" value="ECO:0007669"/>
    <property type="project" value="UniProtKB-UniRule"/>
</dbReference>
<keyword evidence="7 10" id="KW-0378">Hydrolase</keyword>
<dbReference type="InterPro" id="IPR036412">
    <property type="entry name" value="HAD-like_sf"/>
</dbReference>
<dbReference type="NCBIfam" id="TIGR01549">
    <property type="entry name" value="HAD-SF-IA-v1"/>
    <property type="match status" value="1"/>
</dbReference>
<dbReference type="RefSeq" id="WP_269331771.1">
    <property type="nucleotide sequence ID" value="NZ_JAMZFT010000001.1"/>
</dbReference>
<name>A0A9J6PID2_9PROT</name>
<feature type="active site" description="Nucleophile" evidence="10">
    <location>
        <position position="15"/>
    </location>
</feature>
<evidence type="ECO:0000313" key="11">
    <source>
        <dbReference type="EMBL" id="MCP1335842.1"/>
    </source>
</evidence>
<dbReference type="InterPro" id="IPR041492">
    <property type="entry name" value="HAD_2"/>
</dbReference>
<comment type="function">
    <text evidence="10">Specifically catalyzes the dephosphorylation of 2-phosphoglycolate. Is involved in the dissimilation of the intracellular 2-phosphoglycolate formed during the DNA repair of 3'-phosphoglycolate ends, a major class of DNA lesions induced by oxidative stress.</text>
</comment>
<dbReference type="Pfam" id="PF13419">
    <property type="entry name" value="HAD_2"/>
    <property type="match status" value="1"/>
</dbReference>
<keyword evidence="12" id="KW-1185">Reference proteome</keyword>
<dbReference type="SFLD" id="SFLDS00003">
    <property type="entry name" value="Haloacid_Dehalogenase"/>
    <property type="match status" value="1"/>
</dbReference>